<accession>R7TCR6</accession>
<evidence type="ECO:0000313" key="10">
    <source>
        <dbReference type="Proteomes" id="UP000014760"/>
    </source>
</evidence>
<reference evidence="8 10" key="2">
    <citation type="journal article" date="2013" name="Nature">
        <title>Insights into bilaterian evolution from three spiralian genomes.</title>
        <authorList>
            <person name="Simakov O."/>
            <person name="Marletaz F."/>
            <person name="Cho S.J."/>
            <person name="Edsinger-Gonzales E."/>
            <person name="Havlak P."/>
            <person name="Hellsten U."/>
            <person name="Kuo D.H."/>
            <person name="Larsson T."/>
            <person name="Lv J."/>
            <person name="Arendt D."/>
            <person name="Savage R."/>
            <person name="Osoegawa K."/>
            <person name="de Jong P."/>
            <person name="Grimwood J."/>
            <person name="Chapman J.A."/>
            <person name="Shapiro H."/>
            <person name="Aerts A."/>
            <person name="Otillar R.P."/>
            <person name="Terry A.Y."/>
            <person name="Boore J.L."/>
            <person name="Grigoriev I.V."/>
            <person name="Lindberg D.R."/>
            <person name="Seaver E.C."/>
            <person name="Weisblat D.A."/>
            <person name="Putnam N.H."/>
            <person name="Rokhsar D.S."/>
        </authorList>
    </citation>
    <scope>NUCLEOTIDE SEQUENCE</scope>
    <source>
        <strain evidence="8 10">I ESC-2004</strain>
    </source>
</reference>
<gene>
    <name evidence="8" type="ORF">CAPTEDRAFT_190678</name>
</gene>
<dbReference type="EMBL" id="AMQN01003379">
    <property type="status" value="NOT_ANNOTATED_CDS"/>
    <property type="molecule type" value="Genomic_DNA"/>
</dbReference>
<evidence type="ECO:0000313" key="9">
    <source>
        <dbReference type="EnsemblMetazoa" id="CapteP190678"/>
    </source>
</evidence>
<dbReference type="SUPFAM" id="SSF81321">
    <property type="entry name" value="Family A G protein-coupled receptor-like"/>
    <property type="match status" value="1"/>
</dbReference>
<evidence type="ECO:0000256" key="6">
    <source>
        <dbReference type="SAM" id="Phobius"/>
    </source>
</evidence>
<keyword evidence="4 6" id="KW-0472">Membrane</keyword>
<sequence>METGMDIGNSQSNSLNLTALFQTISGLSDSDKAALFKQIGIEHEDDLMCFIQSAECAGNNPILNKGYEEEMMQFEAFRLHKNLLLFIPPIMLIIGTIGNVLNFIILTRKSMRRLSTYTYLAVLSMTDILVLYIGLLRLWVGALTGKDVRDHAVWICKTINVLGYTVSDYSVWLIIAMTVERWIALLLLLCRGRAAHTNPNMRWQSEFSQGYTEKTALTPGGTANAHRMQVRSQHGPCRTKNCPLVSSATGMQRPKAEVSVPLNRITSDGKDIQPSSPVICRMEVKVKSCANGRLGVKTTSTMDYSRVQSGEV</sequence>
<dbReference type="EMBL" id="KB311659">
    <property type="protein sequence ID" value="ELT88866.1"/>
    <property type="molecule type" value="Genomic_DNA"/>
</dbReference>
<keyword evidence="2 5" id="KW-0812">Transmembrane</keyword>
<dbReference type="Proteomes" id="UP000014760">
    <property type="component" value="Unassembled WGS sequence"/>
</dbReference>
<dbReference type="PROSITE" id="PS00237">
    <property type="entry name" value="G_PROTEIN_RECEP_F1_1"/>
    <property type="match status" value="1"/>
</dbReference>
<evidence type="ECO:0000313" key="8">
    <source>
        <dbReference type="EMBL" id="ELT88866.1"/>
    </source>
</evidence>
<dbReference type="HOGENOM" id="CLU_892111_0_0_1"/>
<evidence type="ECO:0000259" key="7">
    <source>
        <dbReference type="PROSITE" id="PS50262"/>
    </source>
</evidence>
<comment type="subcellular location">
    <subcellularLocation>
        <location evidence="1">Membrane</location>
    </subcellularLocation>
</comment>
<dbReference type="GO" id="GO:0008528">
    <property type="term" value="F:G protein-coupled peptide receptor activity"/>
    <property type="evidence" value="ECO:0007669"/>
    <property type="project" value="InterPro"/>
</dbReference>
<keyword evidence="5" id="KW-0807">Transducer</keyword>
<dbReference type="EnsemblMetazoa" id="CapteT190678">
    <property type="protein sequence ID" value="CapteP190678"/>
    <property type="gene ID" value="CapteG190678"/>
</dbReference>
<organism evidence="8">
    <name type="scientific">Capitella teleta</name>
    <name type="common">Polychaete worm</name>
    <dbReference type="NCBI Taxonomy" id="283909"/>
    <lineage>
        <taxon>Eukaryota</taxon>
        <taxon>Metazoa</taxon>
        <taxon>Spiralia</taxon>
        <taxon>Lophotrochozoa</taxon>
        <taxon>Annelida</taxon>
        <taxon>Polychaeta</taxon>
        <taxon>Sedentaria</taxon>
        <taxon>Scolecida</taxon>
        <taxon>Capitellidae</taxon>
        <taxon>Capitella</taxon>
    </lineage>
</organism>
<name>R7TCR6_CAPTE</name>
<protein>
    <recommendedName>
        <fullName evidence="7">G-protein coupled receptors family 1 profile domain-containing protein</fullName>
    </recommendedName>
</protein>
<dbReference type="PANTHER" id="PTHR46641">
    <property type="entry name" value="FMRFAMIDE RECEPTOR-RELATED"/>
    <property type="match status" value="1"/>
</dbReference>
<dbReference type="GO" id="GO:0016020">
    <property type="term" value="C:membrane"/>
    <property type="evidence" value="ECO:0007669"/>
    <property type="project" value="UniProtKB-SubCell"/>
</dbReference>
<feature type="transmembrane region" description="Helical" evidence="6">
    <location>
        <begin position="169"/>
        <end position="190"/>
    </location>
</feature>
<proteinExistence type="inferred from homology"/>
<feature type="transmembrane region" description="Helical" evidence="6">
    <location>
        <begin position="83"/>
        <end position="105"/>
    </location>
</feature>
<dbReference type="InterPro" id="IPR000276">
    <property type="entry name" value="GPCR_Rhodpsn"/>
</dbReference>
<evidence type="ECO:0000256" key="5">
    <source>
        <dbReference type="RuleBase" id="RU000688"/>
    </source>
</evidence>
<reference evidence="9" key="3">
    <citation type="submission" date="2015-06" db="UniProtKB">
        <authorList>
            <consortium name="EnsemblMetazoa"/>
        </authorList>
    </citation>
    <scope>IDENTIFICATION</scope>
</reference>
<feature type="transmembrane region" description="Helical" evidence="6">
    <location>
        <begin position="117"/>
        <end position="140"/>
    </location>
</feature>
<comment type="similarity">
    <text evidence="5">Belongs to the G-protein coupled receptor 1 family.</text>
</comment>
<dbReference type="PROSITE" id="PS50262">
    <property type="entry name" value="G_PROTEIN_RECEP_F1_2"/>
    <property type="match status" value="1"/>
</dbReference>
<feature type="domain" description="G-protein coupled receptors family 1 profile" evidence="7">
    <location>
        <begin position="98"/>
        <end position="199"/>
    </location>
</feature>
<dbReference type="AlphaFoldDB" id="R7TCR6"/>
<keyword evidence="5" id="KW-0675">Receptor</keyword>
<keyword evidence="5" id="KW-0297">G-protein coupled receptor</keyword>
<dbReference type="InterPro" id="IPR017452">
    <property type="entry name" value="GPCR_Rhodpsn_7TM"/>
</dbReference>
<reference evidence="10" key="1">
    <citation type="submission" date="2012-12" db="EMBL/GenBank/DDBJ databases">
        <authorList>
            <person name="Hellsten U."/>
            <person name="Grimwood J."/>
            <person name="Chapman J.A."/>
            <person name="Shapiro H."/>
            <person name="Aerts A."/>
            <person name="Otillar R.P."/>
            <person name="Terry A.Y."/>
            <person name="Boore J.L."/>
            <person name="Simakov O."/>
            <person name="Marletaz F."/>
            <person name="Cho S.-J."/>
            <person name="Edsinger-Gonzales E."/>
            <person name="Havlak P."/>
            <person name="Kuo D.-H."/>
            <person name="Larsson T."/>
            <person name="Lv J."/>
            <person name="Arendt D."/>
            <person name="Savage R."/>
            <person name="Osoegawa K."/>
            <person name="de Jong P."/>
            <person name="Lindberg D.R."/>
            <person name="Seaver E.C."/>
            <person name="Weisblat D.A."/>
            <person name="Putnam N.H."/>
            <person name="Grigoriev I.V."/>
            <person name="Rokhsar D.S."/>
        </authorList>
    </citation>
    <scope>NUCLEOTIDE SEQUENCE</scope>
    <source>
        <strain evidence="10">I ESC-2004</strain>
    </source>
</reference>
<dbReference type="Gene3D" id="1.20.1070.10">
    <property type="entry name" value="Rhodopsin 7-helix transmembrane proteins"/>
    <property type="match status" value="1"/>
</dbReference>
<dbReference type="PRINTS" id="PR00237">
    <property type="entry name" value="GPCRRHODOPSN"/>
</dbReference>
<dbReference type="PANTHER" id="PTHR46641:SF25">
    <property type="entry name" value="CNMAMIDE RECEPTOR-RELATED"/>
    <property type="match status" value="1"/>
</dbReference>
<dbReference type="InterPro" id="IPR052954">
    <property type="entry name" value="GPCR-Ligand_Int"/>
</dbReference>
<keyword evidence="10" id="KW-1185">Reference proteome</keyword>
<evidence type="ECO:0000256" key="4">
    <source>
        <dbReference type="ARBA" id="ARBA00023136"/>
    </source>
</evidence>
<dbReference type="Pfam" id="PF10324">
    <property type="entry name" value="7TM_GPCR_Srw"/>
    <property type="match status" value="1"/>
</dbReference>
<dbReference type="OrthoDB" id="9990906at2759"/>
<keyword evidence="3 6" id="KW-1133">Transmembrane helix</keyword>
<evidence type="ECO:0000256" key="1">
    <source>
        <dbReference type="ARBA" id="ARBA00004370"/>
    </source>
</evidence>
<dbReference type="STRING" id="283909.R7TCR6"/>
<evidence type="ECO:0000256" key="3">
    <source>
        <dbReference type="ARBA" id="ARBA00022989"/>
    </source>
</evidence>
<evidence type="ECO:0000256" key="2">
    <source>
        <dbReference type="ARBA" id="ARBA00022692"/>
    </source>
</evidence>
<dbReference type="InterPro" id="IPR019427">
    <property type="entry name" value="7TM_GPCR_serpentine_rcpt_Srw"/>
</dbReference>